<name>A0A0R0HUP2_SOYBN</name>
<dbReference type="PANTHER" id="PTHR34023">
    <property type="entry name" value="RNASE H DOMAIN-CONTAINING PROTEIN"/>
    <property type="match status" value="1"/>
</dbReference>
<dbReference type="Gramene" id="KRH31379">
    <property type="protein sequence ID" value="KRH31379"/>
    <property type="gene ID" value="GLYMA_11G245200"/>
</dbReference>
<gene>
    <name evidence="1" type="ORF">GLYMA_11G245200</name>
</gene>
<evidence type="ECO:0000313" key="3">
    <source>
        <dbReference type="Proteomes" id="UP000008827"/>
    </source>
</evidence>
<dbReference type="EMBL" id="CM000844">
    <property type="protein sequence ID" value="KRH31379.1"/>
    <property type="molecule type" value="Genomic_DNA"/>
</dbReference>
<evidence type="ECO:0008006" key="4">
    <source>
        <dbReference type="Google" id="ProtNLM"/>
    </source>
</evidence>
<dbReference type="AlphaFoldDB" id="A0A0R0HUP2"/>
<dbReference type="InParanoid" id="A0A0R0HUP2"/>
<protein>
    <recommendedName>
        <fullName evidence="4">RNase H type-1 domain-containing protein</fullName>
    </recommendedName>
</protein>
<evidence type="ECO:0000313" key="1">
    <source>
        <dbReference type="EMBL" id="KRH31379.1"/>
    </source>
</evidence>
<reference evidence="2" key="2">
    <citation type="submission" date="2018-02" db="UniProtKB">
        <authorList>
            <consortium name="EnsemblPlants"/>
        </authorList>
    </citation>
    <scope>IDENTIFICATION</scope>
    <source>
        <strain evidence="2">Williams 82</strain>
    </source>
</reference>
<dbReference type="Proteomes" id="UP000008827">
    <property type="component" value="Chromosome 11"/>
</dbReference>
<keyword evidence="3" id="KW-1185">Reference proteome</keyword>
<evidence type="ECO:0000313" key="2">
    <source>
        <dbReference type="EnsemblPlants" id="KRH31379"/>
    </source>
</evidence>
<accession>A0A0R0HUP2</accession>
<dbReference type="PANTHER" id="PTHR34023:SF5">
    <property type="entry name" value="RNASE H TYPE-1 DOMAIN-CONTAINING PROTEIN"/>
    <property type="match status" value="1"/>
</dbReference>
<reference evidence="1 2" key="1">
    <citation type="journal article" date="2010" name="Nature">
        <title>Genome sequence of the palaeopolyploid soybean.</title>
        <authorList>
            <person name="Schmutz J."/>
            <person name="Cannon S.B."/>
            <person name="Schlueter J."/>
            <person name="Ma J."/>
            <person name="Mitros T."/>
            <person name="Nelson W."/>
            <person name="Hyten D.L."/>
            <person name="Song Q."/>
            <person name="Thelen J.J."/>
            <person name="Cheng J."/>
            <person name="Xu D."/>
            <person name="Hellsten U."/>
            <person name="May G.D."/>
            <person name="Yu Y."/>
            <person name="Sakurai T."/>
            <person name="Umezawa T."/>
            <person name="Bhattacharyya M.K."/>
            <person name="Sandhu D."/>
            <person name="Valliyodan B."/>
            <person name="Lindquist E."/>
            <person name="Peto M."/>
            <person name="Grant D."/>
            <person name="Shu S."/>
            <person name="Goodstein D."/>
            <person name="Barry K."/>
            <person name="Futrell-Griggs M."/>
            <person name="Abernathy B."/>
            <person name="Du J."/>
            <person name="Tian Z."/>
            <person name="Zhu L."/>
            <person name="Gill N."/>
            <person name="Joshi T."/>
            <person name="Libault M."/>
            <person name="Sethuraman A."/>
            <person name="Zhang X.-C."/>
            <person name="Shinozaki K."/>
            <person name="Nguyen H.T."/>
            <person name="Wing R.A."/>
            <person name="Cregan P."/>
            <person name="Specht J."/>
            <person name="Grimwood J."/>
            <person name="Rokhsar D."/>
            <person name="Stacey G."/>
            <person name="Shoemaker R.C."/>
            <person name="Jackson S.A."/>
        </authorList>
    </citation>
    <scope>NUCLEOTIDE SEQUENCE</scope>
    <source>
        <strain evidence="2">cv. Williams 82</strain>
        <tissue evidence="1">Callus</tissue>
    </source>
</reference>
<reference evidence="1" key="3">
    <citation type="submission" date="2018-07" db="EMBL/GenBank/DDBJ databases">
        <title>WGS assembly of Glycine max.</title>
        <authorList>
            <person name="Schmutz J."/>
            <person name="Cannon S."/>
            <person name="Schlueter J."/>
            <person name="Ma J."/>
            <person name="Mitros T."/>
            <person name="Nelson W."/>
            <person name="Hyten D."/>
            <person name="Song Q."/>
            <person name="Thelen J."/>
            <person name="Cheng J."/>
            <person name="Xu D."/>
            <person name="Hellsten U."/>
            <person name="May G."/>
            <person name="Yu Y."/>
            <person name="Sakurai T."/>
            <person name="Umezawa T."/>
            <person name="Bhattacharyya M."/>
            <person name="Sandhu D."/>
            <person name="Valliyodan B."/>
            <person name="Lindquist E."/>
            <person name="Peto M."/>
            <person name="Grant D."/>
            <person name="Shu S."/>
            <person name="Goodstein D."/>
            <person name="Barry K."/>
            <person name="Futrell-Griggs M."/>
            <person name="Abernathy B."/>
            <person name="Du J."/>
            <person name="Tian Z."/>
            <person name="Zhu L."/>
            <person name="Gill N."/>
            <person name="Joshi T."/>
            <person name="Libault M."/>
            <person name="Sethuraman A."/>
            <person name="Zhang X."/>
            <person name="Shinozaki K."/>
            <person name="Nguyen H."/>
            <person name="Wing R."/>
            <person name="Cregan P."/>
            <person name="Specht J."/>
            <person name="Grimwood J."/>
            <person name="Rokhsar D."/>
            <person name="Stacey G."/>
            <person name="Shoemaker R."/>
            <person name="Jackson S."/>
        </authorList>
    </citation>
    <scope>NUCLEOTIDE SEQUENCE</scope>
    <source>
        <tissue evidence="1">Callus</tissue>
    </source>
</reference>
<dbReference type="EnsemblPlants" id="KRH31379">
    <property type="protein sequence ID" value="KRH31379"/>
    <property type="gene ID" value="GLYMA_11G245200"/>
</dbReference>
<sequence length="71" mass="8682">MEHQKNGVISFHIFYPLIQKIRSFLHLHWKFTFRHSLHERNACVDWLAKKEIVENDHLLILNTCRPKLNIY</sequence>
<organism evidence="1">
    <name type="scientific">Glycine max</name>
    <name type="common">Soybean</name>
    <name type="synonym">Glycine hispida</name>
    <dbReference type="NCBI Taxonomy" id="3847"/>
    <lineage>
        <taxon>Eukaryota</taxon>
        <taxon>Viridiplantae</taxon>
        <taxon>Streptophyta</taxon>
        <taxon>Embryophyta</taxon>
        <taxon>Tracheophyta</taxon>
        <taxon>Spermatophyta</taxon>
        <taxon>Magnoliopsida</taxon>
        <taxon>eudicotyledons</taxon>
        <taxon>Gunneridae</taxon>
        <taxon>Pentapetalae</taxon>
        <taxon>rosids</taxon>
        <taxon>fabids</taxon>
        <taxon>Fabales</taxon>
        <taxon>Fabaceae</taxon>
        <taxon>Papilionoideae</taxon>
        <taxon>50 kb inversion clade</taxon>
        <taxon>NPAAA clade</taxon>
        <taxon>indigoferoid/millettioid clade</taxon>
        <taxon>Phaseoleae</taxon>
        <taxon>Glycine</taxon>
        <taxon>Glycine subgen. Soja</taxon>
    </lineage>
</organism>
<proteinExistence type="predicted"/>